<gene>
    <name evidence="4" type="primary">XDH_0</name>
    <name evidence="4" type="ORF">E2C01_096951</name>
</gene>
<sequence>MLRWFAGKQIRNAAAIGGNVMTASPISDLNPLLMAAGAILTLRSKNGGERQVTLDHTFFTGYRRTIVLPQEVIT</sequence>
<keyword evidence="2" id="KW-0576">Peroxisome</keyword>
<comment type="caution">
    <text evidence="4">The sequence shown here is derived from an EMBL/GenBank/DDBJ whole genome shotgun (WGS) entry which is preliminary data.</text>
</comment>
<dbReference type="SUPFAM" id="SSF56176">
    <property type="entry name" value="FAD-binding/transporter-associated domain-like"/>
    <property type="match status" value="1"/>
</dbReference>
<comment type="subcellular location">
    <subcellularLocation>
        <location evidence="1">Peroxisome</location>
    </subcellularLocation>
</comment>
<dbReference type="OrthoDB" id="8300278at2759"/>
<dbReference type="InterPro" id="IPR016208">
    <property type="entry name" value="Ald_Oxase/xanthine_DH-like"/>
</dbReference>
<dbReference type="InterPro" id="IPR036318">
    <property type="entry name" value="FAD-bd_PCMH-like_sf"/>
</dbReference>
<organism evidence="4 5">
    <name type="scientific">Portunus trituberculatus</name>
    <name type="common">Swimming crab</name>
    <name type="synonym">Neptunus trituberculatus</name>
    <dbReference type="NCBI Taxonomy" id="210409"/>
    <lineage>
        <taxon>Eukaryota</taxon>
        <taxon>Metazoa</taxon>
        <taxon>Ecdysozoa</taxon>
        <taxon>Arthropoda</taxon>
        <taxon>Crustacea</taxon>
        <taxon>Multicrustacea</taxon>
        <taxon>Malacostraca</taxon>
        <taxon>Eumalacostraca</taxon>
        <taxon>Eucarida</taxon>
        <taxon>Decapoda</taxon>
        <taxon>Pleocyemata</taxon>
        <taxon>Brachyura</taxon>
        <taxon>Eubrachyura</taxon>
        <taxon>Portunoidea</taxon>
        <taxon>Portunidae</taxon>
        <taxon>Portuninae</taxon>
        <taxon>Portunus</taxon>
    </lineage>
</organism>
<evidence type="ECO:0000313" key="5">
    <source>
        <dbReference type="Proteomes" id="UP000324222"/>
    </source>
</evidence>
<protein>
    <submittedName>
        <fullName evidence="4">Xanthine dehydrogenase/oxidase</fullName>
    </submittedName>
</protein>
<accession>A0A5B7K485</accession>
<dbReference type="PROSITE" id="PS51387">
    <property type="entry name" value="FAD_PCMH"/>
    <property type="match status" value="1"/>
</dbReference>
<dbReference type="Proteomes" id="UP000324222">
    <property type="component" value="Unassembled WGS sequence"/>
</dbReference>
<reference evidence="4 5" key="1">
    <citation type="submission" date="2019-05" db="EMBL/GenBank/DDBJ databases">
        <title>Another draft genome of Portunus trituberculatus and its Hox gene families provides insights of decapod evolution.</title>
        <authorList>
            <person name="Jeong J.-H."/>
            <person name="Song I."/>
            <person name="Kim S."/>
            <person name="Choi T."/>
            <person name="Kim D."/>
            <person name="Ryu S."/>
            <person name="Kim W."/>
        </authorList>
    </citation>
    <scope>NUCLEOTIDE SEQUENCE [LARGE SCALE GENOMIC DNA]</scope>
    <source>
        <tissue evidence="4">Muscle</tissue>
    </source>
</reference>
<dbReference type="PANTHER" id="PTHR45444">
    <property type="entry name" value="XANTHINE DEHYDROGENASE"/>
    <property type="match status" value="1"/>
</dbReference>
<dbReference type="AlphaFoldDB" id="A0A5B7K485"/>
<dbReference type="EMBL" id="VSRR010127079">
    <property type="protein sequence ID" value="MPD01424.1"/>
    <property type="molecule type" value="Genomic_DNA"/>
</dbReference>
<evidence type="ECO:0000259" key="3">
    <source>
        <dbReference type="PROSITE" id="PS51387"/>
    </source>
</evidence>
<dbReference type="GO" id="GO:0016491">
    <property type="term" value="F:oxidoreductase activity"/>
    <property type="evidence" value="ECO:0007669"/>
    <property type="project" value="InterPro"/>
</dbReference>
<dbReference type="FunFam" id="3.30.465.10:FF:000004">
    <property type="entry name" value="Xanthine dehydrogenase/oxidase"/>
    <property type="match status" value="1"/>
</dbReference>
<dbReference type="PANTHER" id="PTHR45444:SF3">
    <property type="entry name" value="XANTHINE DEHYDROGENASE"/>
    <property type="match status" value="1"/>
</dbReference>
<dbReference type="InterPro" id="IPR002346">
    <property type="entry name" value="Mopterin_DH_FAD-bd"/>
</dbReference>
<keyword evidence="5" id="KW-1185">Reference proteome</keyword>
<evidence type="ECO:0000256" key="2">
    <source>
        <dbReference type="ARBA" id="ARBA00023140"/>
    </source>
</evidence>
<name>A0A5B7K485_PORTR</name>
<feature type="domain" description="FAD-binding PCMH-type" evidence="3">
    <location>
        <begin position="1"/>
        <end position="74"/>
    </location>
</feature>
<dbReference type="GO" id="GO:0005506">
    <property type="term" value="F:iron ion binding"/>
    <property type="evidence" value="ECO:0007669"/>
    <property type="project" value="InterPro"/>
</dbReference>
<dbReference type="Gene3D" id="3.30.465.10">
    <property type="match status" value="1"/>
</dbReference>
<dbReference type="GO" id="GO:0005777">
    <property type="term" value="C:peroxisome"/>
    <property type="evidence" value="ECO:0007669"/>
    <property type="project" value="UniProtKB-SubCell"/>
</dbReference>
<dbReference type="InterPro" id="IPR016166">
    <property type="entry name" value="FAD-bd_PCMH"/>
</dbReference>
<evidence type="ECO:0000313" key="4">
    <source>
        <dbReference type="EMBL" id="MPD01424.1"/>
    </source>
</evidence>
<dbReference type="InterPro" id="IPR016169">
    <property type="entry name" value="FAD-bd_PCMH_sub2"/>
</dbReference>
<proteinExistence type="predicted"/>
<evidence type="ECO:0000256" key="1">
    <source>
        <dbReference type="ARBA" id="ARBA00004275"/>
    </source>
</evidence>
<dbReference type="GO" id="GO:0071949">
    <property type="term" value="F:FAD binding"/>
    <property type="evidence" value="ECO:0007669"/>
    <property type="project" value="InterPro"/>
</dbReference>
<dbReference type="Pfam" id="PF00941">
    <property type="entry name" value="FAD_binding_5"/>
    <property type="match status" value="1"/>
</dbReference>